<dbReference type="EMBL" id="JAUIZM010000009">
    <property type="protein sequence ID" value="KAK1364620.1"/>
    <property type="molecule type" value="Genomic_DNA"/>
</dbReference>
<feature type="transmembrane region" description="Helical" evidence="1">
    <location>
        <begin position="21"/>
        <end position="45"/>
    </location>
</feature>
<reference evidence="2" key="1">
    <citation type="submission" date="2023-02" db="EMBL/GenBank/DDBJ databases">
        <title>Genome of toxic invasive species Heracleum sosnowskyi carries increased number of genes despite the absence of recent whole-genome duplications.</title>
        <authorList>
            <person name="Schelkunov M."/>
            <person name="Shtratnikova V."/>
            <person name="Makarenko M."/>
            <person name="Klepikova A."/>
            <person name="Omelchenko D."/>
            <person name="Novikova G."/>
            <person name="Obukhova E."/>
            <person name="Bogdanov V."/>
            <person name="Penin A."/>
            <person name="Logacheva M."/>
        </authorList>
    </citation>
    <scope>NUCLEOTIDE SEQUENCE</scope>
    <source>
        <strain evidence="2">Hsosn_3</strain>
        <tissue evidence="2">Leaf</tissue>
    </source>
</reference>
<keyword evidence="1" id="KW-0472">Membrane</keyword>
<dbReference type="GO" id="GO:0008374">
    <property type="term" value="F:O-acyltransferase activity"/>
    <property type="evidence" value="ECO:0007669"/>
    <property type="project" value="InterPro"/>
</dbReference>
<reference evidence="2" key="2">
    <citation type="submission" date="2023-05" db="EMBL/GenBank/DDBJ databases">
        <authorList>
            <person name="Schelkunov M.I."/>
        </authorList>
    </citation>
    <scope>NUCLEOTIDE SEQUENCE</scope>
    <source>
        <strain evidence="2">Hsosn_3</strain>
        <tissue evidence="2">Leaf</tissue>
    </source>
</reference>
<dbReference type="GO" id="GO:0005886">
    <property type="term" value="C:plasma membrane"/>
    <property type="evidence" value="ECO:0007669"/>
    <property type="project" value="TreeGrafter"/>
</dbReference>
<keyword evidence="1" id="KW-1133">Transmembrane helix</keyword>
<dbReference type="AlphaFoldDB" id="A0AAD8M750"/>
<dbReference type="PANTHER" id="PTHR31650">
    <property type="entry name" value="O-ACYLTRANSFERASE (WSD1-LIKE) FAMILY PROTEIN"/>
    <property type="match status" value="1"/>
</dbReference>
<comment type="caution">
    <text evidence="2">The sequence shown here is derived from an EMBL/GenBank/DDBJ whole genome shotgun (WGS) entry which is preliminary data.</text>
</comment>
<gene>
    <name evidence="2" type="ORF">POM88_040181</name>
</gene>
<organism evidence="2 3">
    <name type="scientific">Heracleum sosnowskyi</name>
    <dbReference type="NCBI Taxonomy" id="360622"/>
    <lineage>
        <taxon>Eukaryota</taxon>
        <taxon>Viridiplantae</taxon>
        <taxon>Streptophyta</taxon>
        <taxon>Embryophyta</taxon>
        <taxon>Tracheophyta</taxon>
        <taxon>Spermatophyta</taxon>
        <taxon>Magnoliopsida</taxon>
        <taxon>eudicotyledons</taxon>
        <taxon>Gunneridae</taxon>
        <taxon>Pentapetalae</taxon>
        <taxon>asterids</taxon>
        <taxon>campanulids</taxon>
        <taxon>Apiales</taxon>
        <taxon>Apiaceae</taxon>
        <taxon>Apioideae</taxon>
        <taxon>apioid superclade</taxon>
        <taxon>Tordylieae</taxon>
        <taxon>Tordyliinae</taxon>
        <taxon>Heracleum</taxon>
    </lineage>
</organism>
<evidence type="ECO:0000256" key="1">
    <source>
        <dbReference type="SAM" id="Phobius"/>
    </source>
</evidence>
<dbReference type="Proteomes" id="UP001237642">
    <property type="component" value="Unassembled WGS sequence"/>
</dbReference>
<evidence type="ECO:0000313" key="2">
    <source>
        <dbReference type="EMBL" id="KAK1364620.1"/>
    </source>
</evidence>
<dbReference type="GO" id="GO:0019432">
    <property type="term" value="P:triglyceride biosynthetic process"/>
    <property type="evidence" value="ECO:0007669"/>
    <property type="project" value="TreeGrafter"/>
</dbReference>
<sequence length="117" mass="13296">MLPTLRTSSRVRIHSSSKRNAFWCTFWNMILMIFNTFMDVLYLAATSVSLKDPDTPIKGSSQSWYAKKRMVHKLINLNDVKLVKTAMNTVNLTLVPSMTSYMFGVTEAGLFHCLNIG</sequence>
<keyword evidence="3" id="KW-1185">Reference proteome</keyword>
<proteinExistence type="predicted"/>
<dbReference type="PANTHER" id="PTHR31650:SF1">
    <property type="entry name" value="WAX ESTER SYNTHASE_DIACYLGLYCEROL ACYLTRANSFERASE 4-RELATED"/>
    <property type="match status" value="1"/>
</dbReference>
<evidence type="ECO:0000313" key="3">
    <source>
        <dbReference type="Proteomes" id="UP001237642"/>
    </source>
</evidence>
<accession>A0AAD8M750</accession>
<name>A0AAD8M750_9APIA</name>
<protein>
    <submittedName>
        <fullName evidence="2">Uncharacterized protein</fullName>
    </submittedName>
</protein>
<dbReference type="InterPro" id="IPR045034">
    <property type="entry name" value="O-acyltransferase_WSD1-like"/>
</dbReference>
<keyword evidence="1" id="KW-0812">Transmembrane</keyword>